<feature type="modified residue" description="4-aspartylphosphate" evidence="9">
    <location>
        <position position="1226"/>
    </location>
</feature>
<feature type="domain" description="PAC" evidence="13">
    <location>
        <begin position="416"/>
        <end position="468"/>
    </location>
</feature>
<dbReference type="SMART" id="SM00388">
    <property type="entry name" value="HisKA"/>
    <property type="match status" value="1"/>
</dbReference>
<dbReference type="Gene3D" id="3.30.565.10">
    <property type="entry name" value="Histidine kinase-like ATPase, C-terminal domain"/>
    <property type="match status" value="1"/>
</dbReference>
<proteinExistence type="inferred from homology"/>
<dbReference type="CDD" id="cd17580">
    <property type="entry name" value="REC_2_DhkD-like"/>
    <property type="match status" value="1"/>
</dbReference>
<dbReference type="InterPro" id="IPR035965">
    <property type="entry name" value="PAS-like_dom_sf"/>
</dbReference>
<keyword evidence="15" id="KW-1185">Reference proteome</keyword>
<evidence type="ECO:0000256" key="7">
    <source>
        <dbReference type="ARBA" id="ARBA00023012"/>
    </source>
</evidence>
<keyword evidence="7" id="KW-0902">Two-component regulatory system</keyword>
<geneLocation type="plasmid" evidence="14 15">
    <name>pNPUN04</name>
</geneLocation>
<dbReference type="EnsemblBacteria" id="ACC85457">
    <property type="protein sequence ID" value="ACC85457"/>
    <property type="gene ID" value="Npun_DR038"/>
</dbReference>
<dbReference type="PROSITE" id="PS50112">
    <property type="entry name" value="PAS"/>
    <property type="match status" value="1"/>
</dbReference>
<evidence type="ECO:0000259" key="12">
    <source>
        <dbReference type="PROSITE" id="PS50112"/>
    </source>
</evidence>
<dbReference type="PhylomeDB" id="B2JC03"/>
<dbReference type="SUPFAM" id="SSF55874">
    <property type="entry name" value="ATPase domain of HSP90 chaperone/DNA topoisomerase II/histidine kinase"/>
    <property type="match status" value="1"/>
</dbReference>
<dbReference type="Gene3D" id="3.30.450.40">
    <property type="match status" value="3"/>
</dbReference>
<dbReference type="InterPro" id="IPR036097">
    <property type="entry name" value="HisK_dim/P_sf"/>
</dbReference>
<dbReference type="SUPFAM" id="SSF55781">
    <property type="entry name" value="GAF domain-like"/>
    <property type="match status" value="3"/>
</dbReference>
<evidence type="ECO:0000256" key="9">
    <source>
        <dbReference type="PROSITE-ProRule" id="PRU00169"/>
    </source>
</evidence>
<evidence type="ECO:0000256" key="2">
    <source>
        <dbReference type="ARBA" id="ARBA00006402"/>
    </source>
</evidence>
<evidence type="ECO:0000256" key="3">
    <source>
        <dbReference type="ARBA" id="ARBA00012438"/>
    </source>
</evidence>
<dbReference type="OrthoDB" id="434121at2"/>
<dbReference type="SMART" id="SM00448">
    <property type="entry name" value="REC"/>
    <property type="match status" value="1"/>
</dbReference>
<keyword evidence="4 9" id="KW-0597">Phosphoprotein</keyword>
<dbReference type="Gene3D" id="3.40.50.2300">
    <property type="match status" value="1"/>
</dbReference>
<dbReference type="PROSITE" id="PS50113">
    <property type="entry name" value="PAC"/>
    <property type="match status" value="3"/>
</dbReference>
<dbReference type="GO" id="GO:0000155">
    <property type="term" value="F:phosphorelay sensor kinase activity"/>
    <property type="evidence" value="ECO:0007669"/>
    <property type="project" value="InterPro"/>
</dbReference>
<dbReference type="InterPro" id="IPR003018">
    <property type="entry name" value="GAF"/>
</dbReference>
<dbReference type="CDD" id="cd00082">
    <property type="entry name" value="HisKA"/>
    <property type="match status" value="1"/>
</dbReference>
<sequence>MSEALPQKRLIKSMTANETQRLSALHRYRVLDTPPEVAFDRITRLAARLFNMPTVLISLVDESRAWFKSCVGFDAREVPRDDTLCNFAVLTDEPLIIPDARLDDRFACNPFVQSEPGVRFYAGAPLLSQDGFNLGTLCLLDSQPHDPLSVEQQATLVDLAAIVVDELELRLASHKIAQVDAALLEITQGVATVTGGAFFDALVQHFANVLDTDYVYIGLVESDDPKRLRTIATCAHGRIVENFEYLLQDTPCWEVLEQRKVCCYPRNVQAQFPNAPLLKPLAIESYVATPFFDSNGTPLGLLGVMHGQPLENVHLAESLLTVFADRIAIELERQQTEITLRESEELKQRILDSSRDCIKVLTLNSEIVYISPGGLCLLEIDDPTSILNTIWVDRWQGEDYENAQAALAAATLGNIGQFQGYLVTAKGTPKWWDSRITPVRDASGQVVQLVAISRDITDFKQAEAERLQAELVLRSAHVQLESALAAGSVYTWRWNIPADRVVVNAAFAHLFNVDPADATTAGLPIEFFINSIHESDRPRVSAAIQQAIETGEEYTAEYRVHTATGEERWLTARGQVEYDAAGNSIAFPGALADITDHKQAEAAIAADLRDTQLLHGLSVQLTNETDIQVLYDEIMATAIVLTGADAGTVQILDTATQDLVLLATQGFEPNLTEYFHRVNASSNTSCGIALKNGNRTFIDFDVPESEDPDGSLRIHVEAGYFFGQSTPLIARSGKPIGMVSTHWQEYRQPSDRELRFLDLLARQAADLIEQRQTQAALRDSENRFRMAIESAQLGTWDWNLIANQLIWDEGCKAMFGLLPQAESSIEVFFAGLHPNDRQRLEQAVQWTLNPASSGKYDVEYRTIGIEDGVERWIAARGQAYFDAGGNPQRFVGTVLNITEQKRIEAEREQLLVREQAARAEADRANRIKDEFLAVLSHELRSPLNPILGWIRLLQNGKLDLPRQTEALKTIERNAKLQSQLIEDLLDISRIMQGKLTLTAAPISLTFVISAAIETVRLAAEAKNIQILLDLSTTVSYVSGDANRLQQVVWNLLTNAVKFTPRGGQVIVELKQLDQLAQIRVSDTGKGIDPQFLPYVFEYFRQADSTTTRKFGGLGLGLAIVRQIVEMHGGTVKAESLGEDRGAIFTVQLPVIQQTIPTIAELVQAKAEKTKNPLSNLQILLVDDDTDTREFQAFLLEQSGARVIAVASGLEALQVLDRFIPDLLVSDVGMPEMDGYMLIRQIRSRPPHQGGTIRAIAVTAYARDFDRQKALQSGFQGHITKPVEPEILVKTIVDLLDF</sequence>
<dbReference type="eggNOG" id="COG0784">
    <property type="taxonomic scope" value="Bacteria"/>
</dbReference>
<dbReference type="PROSITE" id="PS50109">
    <property type="entry name" value="HIS_KIN"/>
    <property type="match status" value="1"/>
</dbReference>
<organism evidence="14 15">
    <name type="scientific">Nostoc punctiforme (strain ATCC 29133 / PCC 73102)</name>
    <dbReference type="NCBI Taxonomy" id="63737"/>
    <lineage>
        <taxon>Bacteria</taxon>
        <taxon>Bacillati</taxon>
        <taxon>Cyanobacteriota</taxon>
        <taxon>Cyanophyceae</taxon>
        <taxon>Nostocales</taxon>
        <taxon>Nostocaceae</taxon>
        <taxon>Nostoc</taxon>
    </lineage>
</organism>
<comment type="catalytic activity">
    <reaction evidence="1">
        <text>ATP + protein L-histidine = ADP + protein N-phospho-L-histidine.</text>
        <dbReference type="EC" id="2.7.13.3"/>
    </reaction>
</comment>
<dbReference type="NCBIfam" id="TIGR00229">
    <property type="entry name" value="sensory_box"/>
    <property type="match status" value="2"/>
</dbReference>
<dbReference type="Pfam" id="PF00072">
    <property type="entry name" value="Response_reg"/>
    <property type="match status" value="1"/>
</dbReference>
<dbReference type="PANTHER" id="PTHR43547">
    <property type="entry name" value="TWO-COMPONENT HISTIDINE KINASE"/>
    <property type="match status" value="1"/>
</dbReference>
<evidence type="ECO:0000256" key="4">
    <source>
        <dbReference type="ARBA" id="ARBA00022553"/>
    </source>
</evidence>
<name>B2JC03_NOSP7</name>
<dbReference type="SMART" id="SM00387">
    <property type="entry name" value="HATPase_c"/>
    <property type="match status" value="1"/>
</dbReference>
<dbReference type="InterPro" id="IPR003661">
    <property type="entry name" value="HisK_dim/P_dom"/>
</dbReference>
<keyword evidence="5" id="KW-0808">Transferase</keyword>
<dbReference type="InterPro" id="IPR001789">
    <property type="entry name" value="Sig_transdc_resp-reg_receiver"/>
</dbReference>
<accession>B2JC03</accession>
<keyword evidence="14" id="KW-0614">Plasmid</keyword>
<feature type="domain" description="Response regulatory" evidence="11">
    <location>
        <begin position="1177"/>
        <end position="1295"/>
    </location>
</feature>
<dbReference type="KEGG" id="npu:Npun_DR038"/>
<dbReference type="RefSeq" id="WP_012413388.1">
    <property type="nucleotide sequence ID" value="NC_010633.1"/>
</dbReference>
<evidence type="ECO:0000313" key="15">
    <source>
        <dbReference type="Proteomes" id="UP000001191"/>
    </source>
</evidence>
<dbReference type="Gene3D" id="1.10.287.130">
    <property type="match status" value="1"/>
</dbReference>
<dbReference type="InterPro" id="IPR001610">
    <property type="entry name" value="PAC"/>
</dbReference>
<dbReference type="InterPro" id="IPR036890">
    <property type="entry name" value="HATPase_C_sf"/>
</dbReference>
<dbReference type="Proteomes" id="UP000001191">
    <property type="component" value="Plasmid pNPUN04"/>
</dbReference>
<dbReference type="InterPro" id="IPR003594">
    <property type="entry name" value="HATPase_dom"/>
</dbReference>
<dbReference type="Gene3D" id="3.30.450.20">
    <property type="entry name" value="PAS domain"/>
    <property type="match status" value="3"/>
</dbReference>
<gene>
    <name evidence="14" type="ordered locus">Npun_DR038</name>
</gene>
<dbReference type="Pfam" id="PF13185">
    <property type="entry name" value="GAF_2"/>
    <property type="match status" value="1"/>
</dbReference>
<keyword evidence="6" id="KW-0418">Kinase</keyword>
<protein>
    <recommendedName>
        <fullName evidence="8">Circadian input-output histidine kinase CikA</fullName>
        <ecNumber evidence="3">2.7.13.3</ecNumber>
    </recommendedName>
</protein>
<dbReference type="InterPro" id="IPR005467">
    <property type="entry name" value="His_kinase_dom"/>
</dbReference>
<dbReference type="FunFam" id="3.30.565.10:FF:000010">
    <property type="entry name" value="Sensor histidine kinase RcsC"/>
    <property type="match status" value="1"/>
</dbReference>
<dbReference type="InterPro" id="IPR004358">
    <property type="entry name" value="Sig_transdc_His_kin-like_C"/>
</dbReference>
<dbReference type="InterPro" id="IPR000014">
    <property type="entry name" value="PAS"/>
</dbReference>
<dbReference type="EMBL" id="CP001041">
    <property type="protein sequence ID" value="ACC85457.1"/>
    <property type="molecule type" value="Genomic_DNA"/>
</dbReference>
<evidence type="ECO:0000256" key="6">
    <source>
        <dbReference type="ARBA" id="ARBA00022777"/>
    </source>
</evidence>
<evidence type="ECO:0000259" key="10">
    <source>
        <dbReference type="PROSITE" id="PS50109"/>
    </source>
</evidence>
<dbReference type="SUPFAM" id="SSF55785">
    <property type="entry name" value="PYP-like sensor domain (PAS domain)"/>
    <property type="match status" value="3"/>
</dbReference>
<feature type="domain" description="Histidine kinase" evidence="10">
    <location>
        <begin position="934"/>
        <end position="1152"/>
    </location>
</feature>
<dbReference type="CDD" id="cd00130">
    <property type="entry name" value="PAS"/>
    <property type="match status" value="2"/>
</dbReference>
<dbReference type="eggNOG" id="COG2202">
    <property type="taxonomic scope" value="Bacteria"/>
</dbReference>
<evidence type="ECO:0000259" key="11">
    <source>
        <dbReference type="PROSITE" id="PS50110"/>
    </source>
</evidence>
<dbReference type="Pfam" id="PF02518">
    <property type="entry name" value="HATPase_c"/>
    <property type="match status" value="1"/>
</dbReference>
<dbReference type="eggNOG" id="COG2205">
    <property type="taxonomic scope" value="Bacteria"/>
</dbReference>
<dbReference type="InterPro" id="IPR000700">
    <property type="entry name" value="PAS-assoc_C"/>
</dbReference>
<dbReference type="SMART" id="SM00091">
    <property type="entry name" value="PAS"/>
    <property type="match status" value="3"/>
</dbReference>
<dbReference type="Gene3D" id="2.10.70.100">
    <property type="match status" value="2"/>
</dbReference>
<evidence type="ECO:0000313" key="14">
    <source>
        <dbReference type="EMBL" id="ACC85457.1"/>
    </source>
</evidence>
<evidence type="ECO:0000256" key="8">
    <source>
        <dbReference type="ARBA" id="ARBA00074306"/>
    </source>
</evidence>
<dbReference type="SMART" id="SM00065">
    <property type="entry name" value="GAF"/>
    <property type="match status" value="3"/>
</dbReference>
<feature type="domain" description="PAC" evidence="13">
    <location>
        <begin position="856"/>
        <end position="909"/>
    </location>
</feature>
<feature type="domain" description="PAC" evidence="13">
    <location>
        <begin position="554"/>
        <end position="606"/>
    </location>
</feature>
<evidence type="ECO:0000256" key="5">
    <source>
        <dbReference type="ARBA" id="ARBA00022679"/>
    </source>
</evidence>
<dbReference type="eggNOG" id="COG2203">
    <property type="taxonomic scope" value="Bacteria"/>
</dbReference>
<dbReference type="InterPro" id="IPR029016">
    <property type="entry name" value="GAF-like_dom_sf"/>
</dbReference>
<dbReference type="SUPFAM" id="SSF47384">
    <property type="entry name" value="Homodimeric domain of signal transducing histidine kinase"/>
    <property type="match status" value="1"/>
</dbReference>
<dbReference type="PROSITE" id="PS50110">
    <property type="entry name" value="RESPONSE_REGULATORY"/>
    <property type="match status" value="1"/>
</dbReference>
<dbReference type="Pfam" id="PF08448">
    <property type="entry name" value="PAS_4"/>
    <property type="match status" value="1"/>
</dbReference>
<feature type="domain" description="PAS" evidence="12">
    <location>
        <begin position="780"/>
        <end position="851"/>
    </location>
</feature>
<dbReference type="SMART" id="SM00086">
    <property type="entry name" value="PAC"/>
    <property type="match status" value="3"/>
</dbReference>
<dbReference type="Pfam" id="PF08447">
    <property type="entry name" value="PAS_3"/>
    <property type="match status" value="2"/>
</dbReference>
<evidence type="ECO:0000259" key="13">
    <source>
        <dbReference type="PROSITE" id="PS50113"/>
    </source>
</evidence>
<dbReference type="InterPro" id="IPR011006">
    <property type="entry name" value="CheY-like_superfamily"/>
</dbReference>
<dbReference type="HOGENOM" id="CLU_000445_114_44_3"/>
<dbReference type="InterPro" id="IPR013655">
    <property type="entry name" value="PAS_fold_3"/>
</dbReference>
<dbReference type="PRINTS" id="PR00344">
    <property type="entry name" value="BCTRLSENSOR"/>
</dbReference>
<reference evidence="15" key="1">
    <citation type="submission" date="2008-04" db="EMBL/GenBank/DDBJ databases">
        <title>Complete sequence of plasmid 4 of Nostoc punctiforme ATCC 29133.</title>
        <authorList>
            <consortium name="US DOE Joint Genome Institute"/>
            <person name="Copeland A."/>
            <person name="Lucas S."/>
            <person name="Lapidus A."/>
            <person name="Glavina del Rio T."/>
            <person name="Dalin E."/>
            <person name="Tice H."/>
            <person name="Pitluck S."/>
            <person name="Chain P."/>
            <person name="Malfatti S."/>
            <person name="Shin M."/>
            <person name="Vergez L."/>
            <person name="Schmutz J."/>
            <person name="Larimer F."/>
            <person name="Land M."/>
            <person name="Hauser L."/>
            <person name="Kyrpides N."/>
            <person name="Kim E."/>
            <person name="Meeks J.C."/>
            <person name="Elhai J."/>
            <person name="Campbell E.L."/>
            <person name="Thiel T."/>
            <person name="Longmire J."/>
            <person name="Potts M."/>
            <person name="Atlas R."/>
        </authorList>
    </citation>
    <scope>NUCLEOTIDE SEQUENCE [LARGE SCALE GENOMIC DNA]</scope>
    <source>
        <strain evidence="15">ATCC 29133 / PCC 73102</strain>
        <plasmid evidence="15">Plasmid pNPUN04</plasmid>
    </source>
</reference>
<dbReference type="EC" id="2.7.13.3" evidence="3"/>
<evidence type="ECO:0000256" key="1">
    <source>
        <dbReference type="ARBA" id="ARBA00000085"/>
    </source>
</evidence>
<dbReference type="PANTHER" id="PTHR43547:SF2">
    <property type="entry name" value="HYBRID SIGNAL TRANSDUCTION HISTIDINE KINASE C"/>
    <property type="match status" value="1"/>
</dbReference>
<dbReference type="SUPFAM" id="SSF52172">
    <property type="entry name" value="CheY-like"/>
    <property type="match status" value="1"/>
</dbReference>
<comment type="similarity">
    <text evidence="2">In the N-terminal section; belongs to the phytochrome family.</text>
</comment>
<dbReference type="Pfam" id="PF00512">
    <property type="entry name" value="HisKA"/>
    <property type="match status" value="1"/>
</dbReference>
<dbReference type="Pfam" id="PF01590">
    <property type="entry name" value="GAF"/>
    <property type="match status" value="2"/>
</dbReference>
<dbReference type="InterPro" id="IPR013656">
    <property type="entry name" value="PAS_4"/>
</dbReference>